<comment type="caution">
    <text evidence="2">The sequence shown here is derived from an EMBL/GenBank/DDBJ whole genome shotgun (WGS) entry which is preliminary data.</text>
</comment>
<name>A0A2G2X9R5_CAPBA</name>
<proteinExistence type="predicted"/>
<evidence type="ECO:0000313" key="2">
    <source>
        <dbReference type="EMBL" id="PHT54252.1"/>
    </source>
</evidence>
<evidence type="ECO:0000256" key="1">
    <source>
        <dbReference type="SAM" id="Coils"/>
    </source>
</evidence>
<dbReference type="AlphaFoldDB" id="A0A2G2X9R5"/>
<dbReference type="Proteomes" id="UP000224567">
    <property type="component" value="Unassembled WGS sequence"/>
</dbReference>
<sequence length="126" mass="15066">MFCPALSFEKQIESNSEVNDDYSDEEIDMDELERRMWRDKMKLKRLKEMGAQDEPNFDVHNQNPNYLNLLNISVERFKEAMPLQQQYHPNKDELITNFDFSLKRKHVIEAVIVINGIIRYECLNIV</sequence>
<keyword evidence="1" id="KW-0175">Coiled coil</keyword>
<gene>
    <name evidence="2" type="ORF">CQW23_08714</name>
</gene>
<dbReference type="InterPro" id="IPR006957">
    <property type="entry name" value="EIN3"/>
</dbReference>
<dbReference type="EMBL" id="MLFT02000003">
    <property type="protein sequence ID" value="PHT54252.1"/>
    <property type="molecule type" value="Genomic_DNA"/>
</dbReference>
<protein>
    <submittedName>
        <fullName evidence="2">Uncharacterized protein</fullName>
    </submittedName>
</protein>
<feature type="coiled-coil region" evidence="1">
    <location>
        <begin position="15"/>
        <end position="49"/>
    </location>
</feature>
<dbReference type="GO" id="GO:0003677">
    <property type="term" value="F:DNA binding"/>
    <property type="evidence" value="ECO:0007669"/>
    <property type="project" value="TreeGrafter"/>
</dbReference>
<keyword evidence="3" id="KW-1185">Reference proteome</keyword>
<reference evidence="3" key="2">
    <citation type="journal article" date="2017" name="J. Anim. Genet.">
        <title>Multiple reference genome sequences of hot pepper reveal the massive evolution of plant disease resistance genes by retroduplication.</title>
        <authorList>
            <person name="Kim S."/>
            <person name="Park J."/>
            <person name="Yeom S.-I."/>
            <person name="Kim Y.-M."/>
            <person name="Seo E."/>
            <person name="Kim K.-T."/>
            <person name="Kim M.-S."/>
            <person name="Lee J.M."/>
            <person name="Cheong K."/>
            <person name="Shin H.-S."/>
            <person name="Kim S.-B."/>
            <person name="Han K."/>
            <person name="Lee J."/>
            <person name="Park M."/>
            <person name="Lee H.-A."/>
            <person name="Lee H.-Y."/>
            <person name="Lee Y."/>
            <person name="Oh S."/>
            <person name="Lee J.H."/>
            <person name="Choi E."/>
            <person name="Choi E."/>
            <person name="Lee S.E."/>
            <person name="Jeon J."/>
            <person name="Kim H."/>
            <person name="Choi G."/>
            <person name="Song H."/>
            <person name="Lee J."/>
            <person name="Lee S.-C."/>
            <person name="Kwon J.-K."/>
            <person name="Lee H.-Y."/>
            <person name="Koo N."/>
            <person name="Hong Y."/>
            <person name="Kim R.W."/>
            <person name="Kang W.-H."/>
            <person name="Huh J.H."/>
            <person name="Kang B.-C."/>
            <person name="Yang T.-J."/>
            <person name="Lee Y.-H."/>
            <person name="Bennetzen J.L."/>
            <person name="Choi D."/>
        </authorList>
    </citation>
    <scope>NUCLEOTIDE SEQUENCE [LARGE SCALE GENOMIC DNA]</scope>
    <source>
        <strain evidence="3">cv. PBC81</strain>
    </source>
</reference>
<dbReference type="GO" id="GO:0005634">
    <property type="term" value="C:nucleus"/>
    <property type="evidence" value="ECO:0007669"/>
    <property type="project" value="InterPro"/>
</dbReference>
<dbReference type="OrthoDB" id="1746291at2759"/>
<evidence type="ECO:0000313" key="3">
    <source>
        <dbReference type="Proteomes" id="UP000224567"/>
    </source>
</evidence>
<reference evidence="2 3" key="1">
    <citation type="journal article" date="2017" name="Genome Biol.">
        <title>New reference genome sequences of hot pepper reveal the massive evolution of plant disease-resistance genes by retroduplication.</title>
        <authorList>
            <person name="Kim S."/>
            <person name="Park J."/>
            <person name="Yeom S.I."/>
            <person name="Kim Y.M."/>
            <person name="Seo E."/>
            <person name="Kim K.T."/>
            <person name="Kim M.S."/>
            <person name="Lee J.M."/>
            <person name="Cheong K."/>
            <person name="Shin H.S."/>
            <person name="Kim S.B."/>
            <person name="Han K."/>
            <person name="Lee J."/>
            <person name="Park M."/>
            <person name="Lee H.A."/>
            <person name="Lee H.Y."/>
            <person name="Lee Y."/>
            <person name="Oh S."/>
            <person name="Lee J.H."/>
            <person name="Choi E."/>
            <person name="Choi E."/>
            <person name="Lee S.E."/>
            <person name="Jeon J."/>
            <person name="Kim H."/>
            <person name="Choi G."/>
            <person name="Song H."/>
            <person name="Lee J."/>
            <person name="Lee S.C."/>
            <person name="Kwon J.K."/>
            <person name="Lee H.Y."/>
            <person name="Koo N."/>
            <person name="Hong Y."/>
            <person name="Kim R.W."/>
            <person name="Kang W.H."/>
            <person name="Huh J.H."/>
            <person name="Kang B.C."/>
            <person name="Yang T.J."/>
            <person name="Lee Y.H."/>
            <person name="Bennetzen J.L."/>
            <person name="Choi D."/>
        </authorList>
    </citation>
    <scope>NUCLEOTIDE SEQUENCE [LARGE SCALE GENOMIC DNA]</scope>
    <source>
        <strain evidence="3">cv. PBC81</strain>
    </source>
</reference>
<dbReference type="STRING" id="33114.A0A2G2X9R5"/>
<organism evidence="2 3">
    <name type="scientific">Capsicum baccatum</name>
    <name type="common">Peruvian pepper</name>
    <dbReference type="NCBI Taxonomy" id="33114"/>
    <lineage>
        <taxon>Eukaryota</taxon>
        <taxon>Viridiplantae</taxon>
        <taxon>Streptophyta</taxon>
        <taxon>Embryophyta</taxon>
        <taxon>Tracheophyta</taxon>
        <taxon>Spermatophyta</taxon>
        <taxon>Magnoliopsida</taxon>
        <taxon>eudicotyledons</taxon>
        <taxon>Gunneridae</taxon>
        <taxon>Pentapetalae</taxon>
        <taxon>asterids</taxon>
        <taxon>lamiids</taxon>
        <taxon>Solanales</taxon>
        <taxon>Solanaceae</taxon>
        <taxon>Solanoideae</taxon>
        <taxon>Capsiceae</taxon>
        <taxon>Capsicum</taxon>
    </lineage>
</organism>
<accession>A0A2G2X9R5</accession>
<dbReference type="PANTHER" id="PTHR33305">
    <property type="entry name" value="ETHYLENE INSENSITIVE 3-LIKE 2 PROTEIN"/>
    <property type="match status" value="1"/>
</dbReference>
<dbReference type="GO" id="GO:0003700">
    <property type="term" value="F:DNA-binding transcription factor activity"/>
    <property type="evidence" value="ECO:0007669"/>
    <property type="project" value="InterPro"/>
</dbReference>
<dbReference type="PANTHER" id="PTHR33305:SF11">
    <property type="entry name" value="PROTEIN ETHYLENE INSENSITIVE 3"/>
    <property type="match status" value="1"/>
</dbReference>